<proteinExistence type="predicted"/>
<dbReference type="AlphaFoldDB" id="A0A0A9GDI8"/>
<sequence>MYPSQVLKHGERPDPSPGTVHKVPPVSPWHENSFTHFFHPKLTPQHLRYHPSHHDHQRIV</sequence>
<reference evidence="2" key="1">
    <citation type="submission" date="2014-09" db="EMBL/GenBank/DDBJ databases">
        <authorList>
            <person name="Magalhaes I.L.F."/>
            <person name="Oliveira U."/>
            <person name="Santos F.R."/>
            <person name="Vidigal T.H.D.A."/>
            <person name="Brescovit A.D."/>
            <person name="Santos A.J."/>
        </authorList>
    </citation>
    <scope>NUCLEOTIDE SEQUENCE</scope>
    <source>
        <tissue evidence="2">Shoot tissue taken approximately 20 cm above the soil surface</tissue>
    </source>
</reference>
<reference evidence="2" key="2">
    <citation type="journal article" date="2015" name="Data Brief">
        <title>Shoot transcriptome of the giant reed, Arundo donax.</title>
        <authorList>
            <person name="Barrero R.A."/>
            <person name="Guerrero F.D."/>
            <person name="Moolhuijzen P."/>
            <person name="Goolsby J.A."/>
            <person name="Tidwell J."/>
            <person name="Bellgard S.E."/>
            <person name="Bellgard M.I."/>
        </authorList>
    </citation>
    <scope>NUCLEOTIDE SEQUENCE</scope>
    <source>
        <tissue evidence="2">Shoot tissue taken approximately 20 cm above the soil surface</tissue>
    </source>
</reference>
<evidence type="ECO:0000256" key="1">
    <source>
        <dbReference type="SAM" id="MobiDB-lite"/>
    </source>
</evidence>
<evidence type="ECO:0000313" key="2">
    <source>
        <dbReference type="EMBL" id="JAE22567.1"/>
    </source>
</evidence>
<organism evidence="2">
    <name type="scientific">Arundo donax</name>
    <name type="common">Giant reed</name>
    <name type="synonym">Donax arundinaceus</name>
    <dbReference type="NCBI Taxonomy" id="35708"/>
    <lineage>
        <taxon>Eukaryota</taxon>
        <taxon>Viridiplantae</taxon>
        <taxon>Streptophyta</taxon>
        <taxon>Embryophyta</taxon>
        <taxon>Tracheophyta</taxon>
        <taxon>Spermatophyta</taxon>
        <taxon>Magnoliopsida</taxon>
        <taxon>Liliopsida</taxon>
        <taxon>Poales</taxon>
        <taxon>Poaceae</taxon>
        <taxon>PACMAD clade</taxon>
        <taxon>Arundinoideae</taxon>
        <taxon>Arundineae</taxon>
        <taxon>Arundo</taxon>
    </lineage>
</organism>
<protein>
    <submittedName>
        <fullName evidence="2">Uncharacterized protein</fullName>
    </submittedName>
</protein>
<name>A0A0A9GDI8_ARUDO</name>
<dbReference type="EMBL" id="GBRH01175329">
    <property type="protein sequence ID" value="JAE22567.1"/>
    <property type="molecule type" value="Transcribed_RNA"/>
</dbReference>
<accession>A0A0A9GDI8</accession>
<feature type="region of interest" description="Disordered" evidence="1">
    <location>
        <begin position="1"/>
        <end position="23"/>
    </location>
</feature>